<evidence type="ECO:0000313" key="4">
    <source>
        <dbReference type="Proteomes" id="UP000251842"/>
    </source>
</evidence>
<dbReference type="EMBL" id="CP029556">
    <property type="protein sequence ID" value="AXA84698.1"/>
    <property type="molecule type" value="Genomic_DNA"/>
</dbReference>
<dbReference type="SUPFAM" id="SSF159594">
    <property type="entry name" value="XCC0632-like"/>
    <property type="match status" value="1"/>
</dbReference>
<gene>
    <name evidence="3" type="ORF">DCD74_08365</name>
</gene>
<feature type="chain" id="PRO_5016830777" evidence="1">
    <location>
        <begin position="20"/>
        <end position="207"/>
    </location>
</feature>
<evidence type="ECO:0000259" key="2">
    <source>
        <dbReference type="Pfam" id="PF03886"/>
    </source>
</evidence>
<reference evidence="4" key="1">
    <citation type="submission" date="2018-05" db="EMBL/GenBank/DDBJ databases">
        <title>Luteimonas pekinense sp. nov., isolated from human Meibomian gland secretions, Beijing, China.</title>
        <authorList>
            <person name="Wen T."/>
            <person name="Bai H."/>
            <person name="Lv H."/>
        </authorList>
    </citation>
    <scope>NUCLEOTIDE SEQUENCE [LARGE SCALE GENOMIC DNA]</scope>
    <source>
        <strain evidence="4">83-4</strain>
    </source>
</reference>
<name>A0A344J6N8_9GAMM</name>
<organism evidence="3 4">
    <name type="scientific">Solilutibacter oculi</name>
    <dbReference type="NCBI Taxonomy" id="2698682"/>
    <lineage>
        <taxon>Bacteria</taxon>
        <taxon>Pseudomonadati</taxon>
        <taxon>Pseudomonadota</taxon>
        <taxon>Gammaproteobacteria</taxon>
        <taxon>Lysobacterales</taxon>
        <taxon>Lysobacteraceae</taxon>
        <taxon>Solilutibacter</taxon>
    </lineage>
</organism>
<keyword evidence="4" id="KW-1185">Reference proteome</keyword>
<feature type="signal peptide" evidence="1">
    <location>
        <begin position="1"/>
        <end position="19"/>
    </location>
</feature>
<dbReference type="AlphaFoldDB" id="A0A344J6N8"/>
<keyword evidence="1" id="KW-0732">Signal</keyword>
<proteinExistence type="predicted"/>
<evidence type="ECO:0000256" key="1">
    <source>
        <dbReference type="SAM" id="SignalP"/>
    </source>
</evidence>
<feature type="domain" description="ABC-type transport auxiliary lipoprotein component" evidence="2">
    <location>
        <begin position="36"/>
        <end position="195"/>
    </location>
</feature>
<dbReference type="InterPro" id="IPR005586">
    <property type="entry name" value="ABC_trans_aux"/>
</dbReference>
<evidence type="ECO:0000313" key="3">
    <source>
        <dbReference type="EMBL" id="AXA84698.1"/>
    </source>
</evidence>
<dbReference type="OrthoDB" id="5795476at2"/>
<dbReference type="Proteomes" id="UP000251842">
    <property type="component" value="Chromosome"/>
</dbReference>
<protein>
    <submittedName>
        <fullName evidence="3">ABC transporter</fullName>
    </submittedName>
</protein>
<dbReference type="RefSeq" id="WP_112926911.1">
    <property type="nucleotide sequence ID" value="NZ_CP029556.1"/>
</dbReference>
<sequence>MSPSTSLHRFALPLLLALAAAGCGIVPKKTEIAVHDPRPQVQADAAWPRVDAQLVVLRPNAERLVDGARILVRPVPGEVQVYKGAVWAQPAPDMLQDAVVRMLEDSQRLPGVARRGGGIAGDYDLAMDIRRFDADYQGGATPAAVVQVTASLIHNAGNRIVATRTFRAATPAQGTAIAEVSRAFEQSLAQVTREITGWTLTGMQRGR</sequence>
<dbReference type="Pfam" id="PF03886">
    <property type="entry name" value="ABC_trans_aux"/>
    <property type="match status" value="1"/>
</dbReference>
<dbReference type="KEGG" id="lue:DCD74_08365"/>
<accession>A0A344J6N8</accession>
<dbReference type="Gene3D" id="3.40.50.10610">
    <property type="entry name" value="ABC-type transport auxiliary lipoprotein component"/>
    <property type="match status" value="1"/>
</dbReference>